<evidence type="ECO:0000256" key="4">
    <source>
        <dbReference type="ARBA" id="ARBA00022519"/>
    </source>
</evidence>
<dbReference type="CDD" id="cd06579">
    <property type="entry name" value="TM_PBP1_transp_AraH_like"/>
    <property type="match status" value="1"/>
</dbReference>
<evidence type="ECO:0000256" key="1">
    <source>
        <dbReference type="ARBA" id="ARBA00004651"/>
    </source>
</evidence>
<feature type="transmembrane region" description="Helical" evidence="8">
    <location>
        <begin position="26"/>
        <end position="45"/>
    </location>
</feature>
<feature type="transmembrane region" description="Helical" evidence="8">
    <location>
        <begin position="57"/>
        <end position="90"/>
    </location>
</feature>
<dbReference type="GO" id="GO:0005886">
    <property type="term" value="C:plasma membrane"/>
    <property type="evidence" value="ECO:0007669"/>
    <property type="project" value="UniProtKB-SubCell"/>
</dbReference>
<feature type="transmembrane region" description="Helical" evidence="8">
    <location>
        <begin position="254"/>
        <end position="287"/>
    </location>
</feature>
<organism evidence="9">
    <name type="scientific">Mesotoga infera</name>
    <dbReference type="NCBI Taxonomy" id="1236046"/>
    <lineage>
        <taxon>Bacteria</taxon>
        <taxon>Thermotogati</taxon>
        <taxon>Thermotogota</taxon>
        <taxon>Thermotogae</taxon>
        <taxon>Kosmotogales</taxon>
        <taxon>Kosmotogaceae</taxon>
        <taxon>Mesotoga</taxon>
    </lineage>
</organism>
<keyword evidence="3" id="KW-1003">Cell membrane</keyword>
<feature type="transmembrane region" description="Helical" evidence="8">
    <location>
        <begin position="167"/>
        <end position="189"/>
    </location>
</feature>
<dbReference type="GO" id="GO:0022857">
    <property type="term" value="F:transmembrane transporter activity"/>
    <property type="evidence" value="ECO:0007669"/>
    <property type="project" value="InterPro"/>
</dbReference>
<keyword evidence="5 8" id="KW-0812">Transmembrane</keyword>
<evidence type="ECO:0000256" key="6">
    <source>
        <dbReference type="ARBA" id="ARBA00022989"/>
    </source>
</evidence>
<evidence type="ECO:0000256" key="5">
    <source>
        <dbReference type="ARBA" id="ARBA00022692"/>
    </source>
</evidence>
<feature type="transmembrane region" description="Helical" evidence="8">
    <location>
        <begin position="221"/>
        <end position="242"/>
    </location>
</feature>
<keyword evidence="7 8" id="KW-0472">Membrane</keyword>
<dbReference type="InterPro" id="IPR001851">
    <property type="entry name" value="ABC_transp_permease"/>
</dbReference>
<evidence type="ECO:0000256" key="2">
    <source>
        <dbReference type="ARBA" id="ARBA00022448"/>
    </source>
</evidence>
<dbReference type="Proteomes" id="UP000886198">
    <property type="component" value="Unassembled WGS sequence"/>
</dbReference>
<reference evidence="9" key="1">
    <citation type="journal article" date="2020" name="mSystems">
        <title>Genome- and Community-Level Interaction Insights into Carbon Utilization and Element Cycling Functions of Hydrothermarchaeota in Hydrothermal Sediment.</title>
        <authorList>
            <person name="Zhou Z."/>
            <person name="Liu Y."/>
            <person name="Xu W."/>
            <person name="Pan J."/>
            <person name="Luo Z.H."/>
            <person name="Li M."/>
        </authorList>
    </citation>
    <scope>NUCLEOTIDE SEQUENCE [LARGE SCALE GENOMIC DNA]</scope>
    <source>
        <strain evidence="9">SpSt-1179</strain>
    </source>
</reference>
<proteinExistence type="predicted"/>
<comment type="caution">
    <text evidence="9">The sequence shown here is derived from an EMBL/GenBank/DDBJ whole genome shotgun (WGS) entry which is preliminary data.</text>
</comment>
<accession>A0A7C1CVY3</accession>
<dbReference type="PANTHER" id="PTHR32196">
    <property type="entry name" value="ABC TRANSPORTER PERMEASE PROTEIN YPHD-RELATED-RELATED"/>
    <property type="match status" value="1"/>
</dbReference>
<dbReference type="AlphaFoldDB" id="A0A7C1CVY3"/>
<keyword evidence="4" id="KW-0997">Cell inner membrane</keyword>
<evidence type="ECO:0000313" key="9">
    <source>
        <dbReference type="EMBL" id="HDP77549.1"/>
    </source>
</evidence>
<evidence type="ECO:0000256" key="7">
    <source>
        <dbReference type="ARBA" id="ARBA00023136"/>
    </source>
</evidence>
<keyword evidence="6 8" id="KW-1133">Transmembrane helix</keyword>
<protein>
    <submittedName>
        <fullName evidence="9">ABC transporter permease</fullName>
    </submittedName>
</protein>
<comment type="subcellular location">
    <subcellularLocation>
        <location evidence="1">Cell membrane</location>
        <topology evidence="1">Multi-pass membrane protein</topology>
    </subcellularLocation>
</comment>
<sequence length="325" mass="34195">MSKRFSVNEQLKVNLLINFLSKYDKYLMLLIFVAISAFMSNKFFTPENLTNLLKQNAAIGIVAFGELLVILTGGIDLSVGAIASLSGIVVASFLSGGMAWPLASLLAIGVGGLAGLANGLAVTVAKITPFIVTLATMTIYQGMGLLLSKGRQVFFKNPDFLKMGREYLIGVPVMAWIWLAIALVVALFLGKTIMGRFIRGIGGNKEAVRLAGISTIVNETMAYTISGLLCGVAGVVMTSRLTLGTNVMGQGWELIAIASVMVGGGNFIGGIGSVGGTVVGVIILGLIGNIMNLLGISIYWQQIIRGLIILLAVFSSSRKRQGAVS</sequence>
<dbReference type="EMBL" id="DSBT01000137">
    <property type="protein sequence ID" value="HDP77549.1"/>
    <property type="molecule type" value="Genomic_DNA"/>
</dbReference>
<feature type="transmembrane region" description="Helical" evidence="8">
    <location>
        <begin position="127"/>
        <end position="147"/>
    </location>
</feature>
<keyword evidence="2" id="KW-0813">Transport</keyword>
<dbReference type="PANTHER" id="PTHR32196:SF21">
    <property type="entry name" value="ABC TRANSPORTER PERMEASE PROTEIN YPHD-RELATED"/>
    <property type="match status" value="1"/>
</dbReference>
<gene>
    <name evidence="9" type="ORF">ENN47_05065</name>
</gene>
<evidence type="ECO:0000256" key="3">
    <source>
        <dbReference type="ARBA" id="ARBA00022475"/>
    </source>
</evidence>
<name>A0A7C1CVY3_9BACT</name>
<dbReference type="Pfam" id="PF02653">
    <property type="entry name" value="BPD_transp_2"/>
    <property type="match status" value="1"/>
</dbReference>
<evidence type="ECO:0000256" key="8">
    <source>
        <dbReference type="SAM" id="Phobius"/>
    </source>
</evidence>
<feature type="transmembrane region" description="Helical" evidence="8">
    <location>
        <begin position="102"/>
        <end position="121"/>
    </location>
</feature>